<comment type="pathway">
    <text evidence="1">Carbohydrate degradation; glycolysis; pyruvate from D-glyceraldehyde 3-phosphate: step 1/5.</text>
</comment>
<dbReference type="PANTHER" id="PTHR10836:SF112">
    <property type="entry name" value="GLYCERALDEHYDE-3-PHOSPHATE DEHYDROGENASE GAPC1, CYTOSOLIC-RELATED"/>
    <property type="match status" value="1"/>
</dbReference>
<dbReference type="GO" id="GO:0006096">
    <property type="term" value="P:glycolytic process"/>
    <property type="evidence" value="ECO:0007669"/>
    <property type="project" value="UniProtKB-KW"/>
</dbReference>
<evidence type="ECO:0000256" key="1">
    <source>
        <dbReference type="ARBA" id="ARBA00004869"/>
    </source>
</evidence>
<dbReference type="PANTHER" id="PTHR10836">
    <property type="entry name" value="GLYCERALDEHYDE 3-PHOSPHATE DEHYDROGENASE"/>
    <property type="match status" value="1"/>
</dbReference>
<dbReference type="InterPro" id="IPR020831">
    <property type="entry name" value="GlycerAld/Erythrose_P_DH"/>
</dbReference>
<keyword evidence="6" id="KW-0324">Glycolysis</keyword>
<keyword evidence="5" id="KW-0520">NAD</keyword>
<evidence type="ECO:0000256" key="5">
    <source>
        <dbReference type="ARBA" id="ARBA00023027"/>
    </source>
</evidence>
<accession>A0A8J5HXV7</accession>
<organism evidence="8 9">
    <name type="scientific">Zingiber officinale</name>
    <name type="common">Ginger</name>
    <name type="synonym">Amomum zingiber</name>
    <dbReference type="NCBI Taxonomy" id="94328"/>
    <lineage>
        <taxon>Eukaryota</taxon>
        <taxon>Viridiplantae</taxon>
        <taxon>Streptophyta</taxon>
        <taxon>Embryophyta</taxon>
        <taxon>Tracheophyta</taxon>
        <taxon>Spermatophyta</taxon>
        <taxon>Magnoliopsida</taxon>
        <taxon>Liliopsida</taxon>
        <taxon>Zingiberales</taxon>
        <taxon>Zingiberaceae</taxon>
        <taxon>Zingiber</taxon>
    </lineage>
</organism>
<keyword evidence="9" id="KW-1185">Reference proteome</keyword>
<reference evidence="8 9" key="1">
    <citation type="submission" date="2020-08" db="EMBL/GenBank/DDBJ databases">
        <title>Plant Genome Project.</title>
        <authorList>
            <person name="Zhang R.-G."/>
        </authorList>
    </citation>
    <scope>NUCLEOTIDE SEQUENCE [LARGE SCALE GENOMIC DNA]</scope>
    <source>
        <tissue evidence="8">Rhizome</tissue>
    </source>
</reference>
<evidence type="ECO:0000313" key="8">
    <source>
        <dbReference type="EMBL" id="KAG6538451.1"/>
    </source>
</evidence>
<evidence type="ECO:0000256" key="6">
    <source>
        <dbReference type="ARBA" id="ARBA00023152"/>
    </source>
</evidence>
<dbReference type="Proteomes" id="UP000734854">
    <property type="component" value="Unassembled WGS sequence"/>
</dbReference>
<evidence type="ECO:0000256" key="4">
    <source>
        <dbReference type="ARBA" id="ARBA00023002"/>
    </source>
</evidence>
<dbReference type="GO" id="GO:0005829">
    <property type="term" value="C:cytosol"/>
    <property type="evidence" value="ECO:0007669"/>
    <property type="project" value="TreeGrafter"/>
</dbReference>
<proteinExistence type="inferred from homology"/>
<dbReference type="SUPFAM" id="SSF55347">
    <property type="entry name" value="Glyceraldehyde-3-phosphate dehydrogenase-like, C-terminal domain"/>
    <property type="match status" value="1"/>
</dbReference>
<evidence type="ECO:0000313" key="9">
    <source>
        <dbReference type="Proteomes" id="UP000734854"/>
    </source>
</evidence>
<dbReference type="EMBL" id="JACMSC010000001">
    <property type="protein sequence ID" value="KAG6538451.1"/>
    <property type="molecule type" value="Genomic_DNA"/>
</dbReference>
<gene>
    <name evidence="8" type="ORF">ZIOFF_003573</name>
</gene>
<evidence type="ECO:0000256" key="2">
    <source>
        <dbReference type="ARBA" id="ARBA00007406"/>
    </source>
</evidence>
<dbReference type="EC" id="1.2.1.12" evidence="3"/>
<dbReference type="GO" id="GO:0004365">
    <property type="term" value="F:glyceraldehyde-3-phosphate dehydrogenase (NAD+) (phosphorylating) activity"/>
    <property type="evidence" value="ECO:0007669"/>
    <property type="project" value="UniProtKB-EC"/>
</dbReference>
<dbReference type="InterPro" id="IPR020829">
    <property type="entry name" value="GlycerAld_3-P_DH_cat"/>
</dbReference>
<keyword evidence="4" id="KW-0560">Oxidoreductase</keyword>
<protein>
    <recommendedName>
        <fullName evidence="3">glyceraldehyde-3-phosphate dehydrogenase (phosphorylating)</fullName>
        <ecNumber evidence="3">1.2.1.12</ecNumber>
    </recommendedName>
</protein>
<sequence>MHDKEESEGNLKGILGYVDEDLVSSDFIGDSKSSIFYAKAGIALNGNFVKLVSWYDNEWGYRMSKQYLANVGLQINGKVSPRLQTKSIWVSVMLMINYPPSDSLSLSPDNRKVKYLCFLVGKPVTLKYLKFQNVRKTTMNGKKGSSIQIDICLPLNATPQSESMKKSTKDHMAKPRYQ</sequence>
<evidence type="ECO:0000256" key="3">
    <source>
        <dbReference type="ARBA" id="ARBA00013119"/>
    </source>
</evidence>
<dbReference type="Pfam" id="PF02800">
    <property type="entry name" value="Gp_dh_C"/>
    <property type="match status" value="1"/>
</dbReference>
<comment type="similarity">
    <text evidence="2">Belongs to the glyceraldehyde-3-phosphate dehydrogenase family.</text>
</comment>
<evidence type="ECO:0000259" key="7">
    <source>
        <dbReference type="Pfam" id="PF02800"/>
    </source>
</evidence>
<feature type="domain" description="Glyceraldehyde 3-phosphate dehydrogenase catalytic" evidence="7">
    <location>
        <begin position="4"/>
        <end position="55"/>
    </location>
</feature>
<comment type="caution">
    <text evidence="8">The sequence shown here is derived from an EMBL/GenBank/DDBJ whole genome shotgun (WGS) entry which is preliminary data.</text>
</comment>
<dbReference type="AlphaFoldDB" id="A0A8J5HXV7"/>
<dbReference type="Gene3D" id="3.30.360.10">
    <property type="entry name" value="Dihydrodipicolinate Reductase, domain 2"/>
    <property type="match status" value="1"/>
</dbReference>
<name>A0A8J5HXV7_ZINOF</name>